<dbReference type="STRING" id="276.THFILI_07460"/>
<evidence type="ECO:0000259" key="2">
    <source>
        <dbReference type="Pfam" id="PF13453"/>
    </source>
</evidence>
<dbReference type="Proteomes" id="UP000030364">
    <property type="component" value="Unassembled WGS sequence"/>
</dbReference>
<evidence type="ECO:0000313" key="4">
    <source>
        <dbReference type="Proteomes" id="UP000030364"/>
    </source>
</evidence>
<keyword evidence="4" id="KW-1185">Reference proteome</keyword>
<protein>
    <recommendedName>
        <fullName evidence="2">Transcription factor zinc-finger domain-containing protein</fullName>
    </recommendedName>
</protein>
<evidence type="ECO:0000256" key="1">
    <source>
        <dbReference type="SAM" id="Coils"/>
    </source>
</evidence>
<comment type="caution">
    <text evidence="3">The sequence shown here is derived from an EMBL/GenBank/DDBJ whole genome shotgun (WGS) entry which is preliminary data.</text>
</comment>
<keyword evidence="1" id="KW-0175">Coiled coil</keyword>
<accession>A0A0A2WV99</accession>
<reference evidence="3 4" key="1">
    <citation type="journal article" date="2015" name="Genome Announc.">
        <title>Draft Genome Sequence of the Thermophile Thermus filiformis ATCC 43280, Producer of Carotenoid-(Di)glucoside-Branched Fatty Acid (Di)esters and Source of Hyperthermostable Enzymes of Biotechnological Interest.</title>
        <authorList>
            <person name="Mandelli F."/>
            <person name="Oliveira Ramires B."/>
            <person name="Couger M.B."/>
            <person name="Paixao D.A."/>
            <person name="Camilo C.M."/>
            <person name="Polikarpov I."/>
            <person name="Prade R."/>
            <person name="Riano-Pachon D.M."/>
            <person name="Squina F.M."/>
        </authorList>
    </citation>
    <scope>NUCLEOTIDE SEQUENCE [LARGE SCALE GENOMIC DNA]</scope>
    <source>
        <strain evidence="3 4">ATCC 43280</strain>
    </source>
</reference>
<dbReference type="RefSeq" id="WP_038063438.1">
    <property type="nucleotide sequence ID" value="NZ_JPSL02000039.1"/>
</dbReference>
<feature type="coiled-coil region" evidence="1">
    <location>
        <begin position="36"/>
        <end position="63"/>
    </location>
</feature>
<feature type="domain" description="Transcription factor zinc-finger" evidence="2">
    <location>
        <begin position="5"/>
        <end position="44"/>
    </location>
</feature>
<dbReference type="EMBL" id="JPSL02000039">
    <property type="protein sequence ID" value="KGQ22215.1"/>
    <property type="molecule type" value="Genomic_DNA"/>
</dbReference>
<organism evidence="3 4">
    <name type="scientific">Thermus filiformis</name>
    <dbReference type="NCBI Taxonomy" id="276"/>
    <lineage>
        <taxon>Bacteria</taxon>
        <taxon>Thermotogati</taxon>
        <taxon>Deinococcota</taxon>
        <taxon>Deinococci</taxon>
        <taxon>Thermales</taxon>
        <taxon>Thermaceae</taxon>
        <taxon>Thermus</taxon>
    </lineage>
</organism>
<gene>
    <name evidence="3" type="ORF">THFILI_07460</name>
</gene>
<dbReference type="OrthoDB" id="9814037at2"/>
<dbReference type="Pfam" id="PF13453">
    <property type="entry name" value="Zn_ribbon_TFIIB"/>
    <property type="match status" value="1"/>
</dbReference>
<proteinExistence type="predicted"/>
<evidence type="ECO:0000313" key="3">
    <source>
        <dbReference type="EMBL" id="KGQ22215.1"/>
    </source>
</evidence>
<dbReference type="PATRIC" id="fig|276.5.peg.969"/>
<dbReference type="AlphaFoldDB" id="A0A0A2WV99"/>
<sequence>MPLLTCPICQEPMREVVRQGVALDLCPRCGGVWLDRGELEKLLSAVHQEVEAYEKEREEYHRKEHRPYKRKSKLLELFDLFD</sequence>
<dbReference type="InterPro" id="IPR027392">
    <property type="entry name" value="TF_Znf"/>
</dbReference>
<name>A0A0A2WV99_THEFI</name>